<keyword evidence="2" id="KW-1185">Reference proteome</keyword>
<dbReference type="Proteomes" id="UP000323597">
    <property type="component" value="Chromosome A13"/>
</dbReference>
<protein>
    <submittedName>
        <fullName evidence="1">Uncharacterized protein</fullName>
    </submittedName>
</protein>
<evidence type="ECO:0000313" key="1">
    <source>
        <dbReference type="EMBL" id="TYJ01878.1"/>
    </source>
</evidence>
<organism evidence="1 2">
    <name type="scientific">Gossypium mustelinum</name>
    <name type="common">Cotton</name>
    <name type="synonym">Gossypium caicoense</name>
    <dbReference type="NCBI Taxonomy" id="34275"/>
    <lineage>
        <taxon>Eukaryota</taxon>
        <taxon>Viridiplantae</taxon>
        <taxon>Streptophyta</taxon>
        <taxon>Embryophyta</taxon>
        <taxon>Tracheophyta</taxon>
        <taxon>Spermatophyta</taxon>
        <taxon>Magnoliopsida</taxon>
        <taxon>eudicotyledons</taxon>
        <taxon>Gunneridae</taxon>
        <taxon>Pentapetalae</taxon>
        <taxon>rosids</taxon>
        <taxon>malvids</taxon>
        <taxon>Malvales</taxon>
        <taxon>Malvaceae</taxon>
        <taxon>Malvoideae</taxon>
        <taxon>Gossypium</taxon>
    </lineage>
</organism>
<sequence>MRKLIRVRSWLELFHTIYRPFLLSSYLRGHHPFLPACSQQNREAPRHSP</sequence>
<reference evidence="1 2" key="1">
    <citation type="submission" date="2019-07" db="EMBL/GenBank/DDBJ databases">
        <title>WGS assembly of Gossypium mustelinum.</title>
        <authorList>
            <person name="Chen Z.J."/>
            <person name="Sreedasyam A."/>
            <person name="Ando A."/>
            <person name="Song Q."/>
            <person name="De L."/>
            <person name="Hulse-Kemp A."/>
            <person name="Ding M."/>
            <person name="Ye W."/>
            <person name="Kirkbride R."/>
            <person name="Jenkins J."/>
            <person name="Plott C."/>
            <person name="Lovell J."/>
            <person name="Lin Y.-M."/>
            <person name="Vaughn R."/>
            <person name="Liu B."/>
            <person name="Li W."/>
            <person name="Simpson S."/>
            <person name="Scheffler B."/>
            <person name="Saski C."/>
            <person name="Grover C."/>
            <person name="Hu G."/>
            <person name="Conover J."/>
            <person name="Carlson J."/>
            <person name="Shu S."/>
            <person name="Boston L."/>
            <person name="Williams M."/>
            <person name="Peterson D."/>
            <person name="Mcgee K."/>
            <person name="Jones D."/>
            <person name="Wendel J."/>
            <person name="Stelly D."/>
            <person name="Grimwood J."/>
            <person name="Schmutz J."/>
        </authorList>
    </citation>
    <scope>NUCLEOTIDE SEQUENCE [LARGE SCALE GENOMIC DNA]</scope>
    <source>
        <strain evidence="1">1408120.09</strain>
    </source>
</reference>
<dbReference type="EMBL" id="CM017648">
    <property type="protein sequence ID" value="TYJ01878.1"/>
    <property type="molecule type" value="Genomic_DNA"/>
</dbReference>
<dbReference type="AlphaFoldDB" id="A0A5D2WJM6"/>
<gene>
    <name evidence="1" type="ORF">E1A91_A13G185400v1</name>
</gene>
<evidence type="ECO:0000313" key="2">
    <source>
        <dbReference type="Proteomes" id="UP000323597"/>
    </source>
</evidence>
<name>A0A5D2WJM6_GOSMU</name>
<accession>A0A5D2WJM6</accession>
<proteinExistence type="predicted"/>